<reference evidence="1" key="1">
    <citation type="journal article" date="2015" name="Nature">
        <title>Complex archaea that bridge the gap between prokaryotes and eukaryotes.</title>
        <authorList>
            <person name="Spang A."/>
            <person name="Saw J.H."/>
            <person name="Jorgensen S.L."/>
            <person name="Zaremba-Niedzwiedzka K."/>
            <person name="Martijn J."/>
            <person name="Lind A.E."/>
            <person name="van Eijk R."/>
            <person name="Schleper C."/>
            <person name="Guy L."/>
            <person name="Ettema T.J."/>
        </authorList>
    </citation>
    <scope>NUCLEOTIDE SEQUENCE</scope>
</reference>
<organism evidence="1">
    <name type="scientific">marine sediment metagenome</name>
    <dbReference type="NCBI Taxonomy" id="412755"/>
    <lineage>
        <taxon>unclassified sequences</taxon>
        <taxon>metagenomes</taxon>
        <taxon>ecological metagenomes</taxon>
    </lineage>
</organism>
<dbReference type="AlphaFoldDB" id="A0A0F9F1K3"/>
<evidence type="ECO:0000313" key="1">
    <source>
        <dbReference type="EMBL" id="KKL44937.1"/>
    </source>
</evidence>
<gene>
    <name evidence="1" type="ORF">LCGC14_2360710</name>
</gene>
<name>A0A0F9F1K3_9ZZZZ</name>
<comment type="caution">
    <text evidence="1">The sequence shown here is derived from an EMBL/GenBank/DDBJ whole genome shotgun (WGS) entry which is preliminary data.</text>
</comment>
<protein>
    <submittedName>
        <fullName evidence="1">Uncharacterized protein</fullName>
    </submittedName>
</protein>
<sequence length="87" mass="10063">MTDKPKSMIKRCEQAISALFPDNTTLQAYYGPDDYEIIDETALVRAVIEEMRWLTPEMIKVGDQAWREEKTASYIFRIMADKALEDG</sequence>
<dbReference type="EMBL" id="LAZR01034570">
    <property type="protein sequence ID" value="KKL44937.1"/>
    <property type="molecule type" value="Genomic_DNA"/>
</dbReference>
<proteinExistence type="predicted"/>
<accession>A0A0F9F1K3</accession>